<comment type="caution">
    <text evidence="1">The sequence shown here is derived from an EMBL/GenBank/DDBJ whole genome shotgun (WGS) entry which is preliminary data.</text>
</comment>
<evidence type="ECO:0000313" key="1">
    <source>
        <dbReference type="EMBL" id="MPC75216.1"/>
    </source>
</evidence>
<organism evidence="1 2">
    <name type="scientific">Portunus trituberculatus</name>
    <name type="common">Swimming crab</name>
    <name type="synonym">Neptunus trituberculatus</name>
    <dbReference type="NCBI Taxonomy" id="210409"/>
    <lineage>
        <taxon>Eukaryota</taxon>
        <taxon>Metazoa</taxon>
        <taxon>Ecdysozoa</taxon>
        <taxon>Arthropoda</taxon>
        <taxon>Crustacea</taxon>
        <taxon>Multicrustacea</taxon>
        <taxon>Malacostraca</taxon>
        <taxon>Eumalacostraca</taxon>
        <taxon>Eucarida</taxon>
        <taxon>Decapoda</taxon>
        <taxon>Pleocyemata</taxon>
        <taxon>Brachyura</taxon>
        <taxon>Eubrachyura</taxon>
        <taxon>Portunoidea</taxon>
        <taxon>Portunidae</taxon>
        <taxon>Portuninae</taxon>
        <taxon>Portunus</taxon>
    </lineage>
</organism>
<evidence type="ECO:0000313" key="2">
    <source>
        <dbReference type="Proteomes" id="UP000324222"/>
    </source>
</evidence>
<proteinExistence type="predicted"/>
<dbReference type="OrthoDB" id="66881at2759"/>
<protein>
    <submittedName>
        <fullName evidence="1">FAD-dependent oxidoreductase domain-containing protein 2</fullName>
    </submittedName>
</protein>
<dbReference type="AlphaFoldDB" id="A0A5B7HZT4"/>
<name>A0A5B7HZT4_PORTR</name>
<dbReference type="EMBL" id="VSRR010040612">
    <property type="protein sequence ID" value="MPC75216.1"/>
    <property type="molecule type" value="Genomic_DNA"/>
</dbReference>
<gene>
    <name evidence="1" type="primary">Foxred2_1</name>
    <name evidence="1" type="ORF">E2C01_069600</name>
</gene>
<reference evidence="1 2" key="1">
    <citation type="submission" date="2019-05" db="EMBL/GenBank/DDBJ databases">
        <title>Another draft genome of Portunus trituberculatus and its Hox gene families provides insights of decapod evolution.</title>
        <authorList>
            <person name="Jeong J.-H."/>
            <person name="Song I."/>
            <person name="Kim S."/>
            <person name="Choi T."/>
            <person name="Kim D."/>
            <person name="Ryu S."/>
            <person name="Kim W."/>
        </authorList>
    </citation>
    <scope>NUCLEOTIDE SEQUENCE [LARGE SCALE GENOMIC DNA]</scope>
    <source>
        <tissue evidence="1">Muscle</tissue>
    </source>
</reference>
<dbReference type="Proteomes" id="UP000324222">
    <property type="component" value="Unassembled WGS sequence"/>
</dbReference>
<accession>A0A5B7HZT4</accession>
<keyword evidence="2" id="KW-1185">Reference proteome</keyword>
<sequence>MEKVKKRRRLRALHRLLEWRLEGRRWPVTSHAIRDLLNVLVKRVNEASGPYQMFGELADVVLLRE</sequence>